<organism evidence="2 3">
    <name type="scientific">Haliea salexigens</name>
    <dbReference type="NCBI Taxonomy" id="287487"/>
    <lineage>
        <taxon>Bacteria</taxon>
        <taxon>Pseudomonadati</taxon>
        <taxon>Pseudomonadota</taxon>
        <taxon>Gammaproteobacteria</taxon>
        <taxon>Cellvibrionales</taxon>
        <taxon>Halieaceae</taxon>
        <taxon>Haliea</taxon>
    </lineage>
</organism>
<feature type="non-terminal residue" evidence="2">
    <location>
        <position position="176"/>
    </location>
</feature>
<accession>A0A3C1KRT8</accession>
<feature type="domain" description="DUF6351" evidence="1">
    <location>
        <begin position="29"/>
        <end position="173"/>
    </location>
</feature>
<dbReference type="AlphaFoldDB" id="A0A3C1KRT8"/>
<sequence>MTVLLTACSDGTDHTDTGGEPDLLGTFAVSVLSSAPEMVSGGEARVGIEVPEALPLADVLVMLEGEDVSTQFAARTVGHGLEGRVGNLMEGDNVLDVTSAEGNVTAASVTLVNHPASGPIFSGPQQEPFFCATDGHLEDLELGPVIDENCSVETVVSYKYLSEAGGWMDYPESGDR</sequence>
<dbReference type="Proteomes" id="UP000259273">
    <property type="component" value="Unassembled WGS sequence"/>
</dbReference>
<proteinExistence type="predicted"/>
<comment type="caution">
    <text evidence="2">The sequence shown here is derived from an EMBL/GenBank/DDBJ whole genome shotgun (WGS) entry which is preliminary data.</text>
</comment>
<evidence type="ECO:0000313" key="2">
    <source>
        <dbReference type="EMBL" id="HAN29377.1"/>
    </source>
</evidence>
<gene>
    <name evidence="2" type="ORF">DCP75_16965</name>
</gene>
<dbReference type="Pfam" id="PF19878">
    <property type="entry name" value="DUF6351"/>
    <property type="match status" value="1"/>
</dbReference>
<protein>
    <recommendedName>
        <fullName evidence="1">DUF6351 domain-containing protein</fullName>
    </recommendedName>
</protein>
<dbReference type="InterPro" id="IPR045556">
    <property type="entry name" value="DUF6351"/>
</dbReference>
<evidence type="ECO:0000259" key="1">
    <source>
        <dbReference type="Pfam" id="PF19878"/>
    </source>
</evidence>
<dbReference type="EMBL" id="DMND01000227">
    <property type="protein sequence ID" value="HAN29377.1"/>
    <property type="molecule type" value="Genomic_DNA"/>
</dbReference>
<evidence type="ECO:0000313" key="3">
    <source>
        <dbReference type="Proteomes" id="UP000259273"/>
    </source>
</evidence>
<name>A0A3C1KRT8_9GAMM</name>
<reference evidence="2 3" key="1">
    <citation type="journal article" date="2018" name="Nat. Biotechnol.">
        <title>A standardized bacterial taxonomy based on genome phylogeny substantially revises the tree of life.</title>
        <authorList>
            <person name="Parks D.H."/>
            <person name="Chuvochina M."/>
            <person name="Waite D.W."/>
            <person name="Rinke C."/>
            <person name="Skarshewski A."/>
            <person name="Chaumeil P.A."/>
            <person name="Hugenholtz P."/>
        </authorList>
    </citation>
    <scope>NUCLEOTIDE SEQUENCE [LARGE SCALE GENOMIC DNA]</scope>
    <source>
        <strain evidence="2">UBA9158</strain>
    </source>
</reference>